<dbReference type="SMART" id="SM00032">
    <property type="entry name" value="CCP"/>
    <property type="match status" value="3"/>
</dbReference>
<evidence type="ECO:0000256" key="2">
    <source>
        <dbReference type="ARBA" id="ARBA00022801"/>
    </source>
</evidence>
<dbReference type="InterPro" id="IPR036457">
    <property type="entry name" value="PPM-type-like_dom_sf"/>
</dbReference>
<name>A0AA35XFB1_GEOBA</name>
<evidence type="ECO:0000313" key="11">
    <source>
        <dbReference type="EMBL" id="CAI8050291.1"/>
    </source>
</evidence>
<evidence type="ECO:0000256" key="6">
    <source>
        <dbReference type="RuleBase" id="RU003465"/>
    </source>
</evidence>
<feature type="compositionally biased region" description="Basic and acidic residues" evidence="7">
    <location>
        <begin position="435"/>
        <end position="447"/>
    </location>
</feature>
<keyword evidence="1" id="KW-0479">Metal-binding</keyword>
<keyword evidence="3 6" id="KW-0904">Protein phosphatase</keyword>
<dbReference type="CDD" id="cd00143">
    <property type="entry name" value="PP2Cc"/>
    <property type="match status" value="1"/>
</dbReference>
<keyword evidence="8" id="KW-0812">Transmembrane</keyword>
<dbReference type="Gene3D" id="2.10.70.10">
    <property type="entry name" value="Complement Module, domain 1"/>
    <property type="match status" value="2"/>
</dbReference>
<dbReference type="InterPro" id="IPR000222">
    <property type="entry name" value="PP2C_BS"/>
</dbReference>
<feature type="compositionally biased region" description="Acidic residues" evidence="7">
    <location>
        <begin position="197"/>
        <end position="208"/>
    </location>
</feature>
<dbReference type="CDD" id="cd00033">
    <property type="entry name" value="CCP"/>
    <property type="match status" value="2"/>
</dbReference>
<evidence type="ECO:0000259" key="9">
    <source>
        <dbReference type="PROSITE" id="PS50923"/>
    </source>
</evidence>
<feature type="compositionally biased region" description="Basic and acidic residues" evidence="7">
    <location>
        <begin position="226"/>
        <end position="235"/>
    </location>
</feature>
<evidence type="ECO:0000256" key="7">
    <source>
        <dbReference type="SAM" id="MobiDB-lite"/>
    </source>
</evidence>
<organism evidence="11 12">
    <name type="scientific">Geodia barretti</name>
    <name type="common">Barrett's horny sponge</name>
    <dbReference type="NCBI Taxonomy" id="519541"/>
    <lineage>
        <taxon>Eukaryota</taxon>
        <taxon>Metazoa</taxon>
        <taxon>Porifera</taxon>
        <taxon>Demospongiae</taxon>
        <taxon>Heteroscleromorpha</taxon>
        <taxon>Tetractinellida</taxon>
        <taxon>Astrophorina</taxon>
        <taxon>Geodiidae</taxon>
        <taxon>Geodia</taxon>
    </lineage>
</organism>
<dbReference type="Pfam" id="PF00084">
    <property type="entry name" value="Sushi"/>
    <property type="match status" value="2"/>
</dbReference>
<keyword evidence="8" id="KW-0472">Membrane</keyword>
<evidence type="ECO:0000256" key="1">
    <source>
        <dbReference type="ARBA" id="ARBA00022723"/>
    </source>
</evidence>
<feature type="region of interest" description="Disordered" evidence="7">
    <location>
        <begin position="120"/>
        <end position="235"/>
    </location>
</feature>
<dbReference type="GO" id="GO:0004722">
    <property type="term" value="F:protein serine/threonine phosphatase activity"/>
    <property type="evidence" value="ECO:0007669"/>
    <property type="project" value="InterPro"/>
</dbReference>
<evidence type="ECO:0000256" key="8">
    <source>
        <dbReference type="SAM" id="Phobius"/>
    </source>
</evidence>
<feature type="compositionally biased region" description="Polar residues" evidence="7">
    <location>
        <begin position="470"/>
        <end position="482"/>
    </location>
</feature>
<dbReference type="InterPro" id="IPR001932">
    <property type="entry name" value="PPM-type_phosphatase-like_dom"/>
</dbReference>
<dbReference type="PROSITE" id="PS01032">
    <property type="entry name" value="PPM_1"/>
    <property type="match status" value="1"/>
</dbReference>
<keyword evidence="8" id="KW-1133">Transmembrane helix</keyword>
<feature type="region of interest" description="Disordered" evidence="7">
    <location>
        <begin position="336"/>
        <end position="528"/>
    </location>
</feature>
<dbReference type="InterPro" id="IPR000436">
    <property type="entry name" value="Sushi_SCR_CCP_dom"/>
</dbReference>
<feature type="region of interest" description="Disordered" evidence="7">
    <location>
        <begin position="76"/>
        <end position="107"/>
    </location>
</feature>
<keyword evidence="2 6" id="KW-0378">Hydrolase</keyword>
<accession>A0AA35XFB1</accession>
<feature type="compositionally biased region" description="Basic and acidic residues" evidence="7">
    <location>
        <begin position="357"/>
        <end position="377"/>
    </location>
</feature>
<dbReference type="AlphaFoldDB" id="A0AA35XFB1"/>
<dbReference type="PROSITE" id="PS50923">
    <property type="entry name" value="SUSHI"/>
    <property type="match status" value="2"/>
</dbReference>
<sequence length="1069" mass="119837">MALVEEKLPGVSKVKGEFQVREDSALARRLQDEEFEGHFSMNVQERQMARNDVSMAKDLQKEEILDFRQQEVRRREELRQRELEDQRHAEEVAQKLREEEEIKEALRMQDEMVARELAEKERKRLEKNREQERGDARLARQASEREARLIGEKKRREEELSQREAQRIAERDRRSGSPSPPPPYPSVAGGYEFPVAEGDEEEEEEDEGERVMDETERVALQEAEDERMAREWEEKEKKRLLLEKQRREREDIEIARKLQRQESQGRELGEEDERYAKELQRQELEREKRRRREAEARKQQVLSSSGDGGRLVDYQDGTENDLQLAKKLQLEEIAAQRKRRREVELRRAQQQQQRRGGGREGGRGEGREDMREVEMRQAEQPQQHGGRGGDFREEERGVIREGGREVARSGGTREGPPVTQSLRQPVGGGHLTSRSPDRHQSPRRDPDPSQSRQFVHASSGRCGGQDDYVSRTTNPNSAHQQLATAAATTADSRREPHGLQETSREPGSSEESHIKNVNSGGDRDFSCSQLNSPSYGALVFNGAEVPVYQQPSWRENDTVTIVCAQGYRLFGSSNTSLGTQRNMTCNAPDGGGSGSGNSNSTTTSTGDGRWSENPEDFRCSKVDCGSPYAVTYGSVSFNDTGLFSTAEYSCDPGYQLTGGATYSVCWWNSTWWPDTIVCTPILTVCSDPPTIPNGARTWTAGEPAPVGTTVDYACDSGHELDGTAVITCDVNGNWTSPPTCSASAVLSSTEIYIVEGAGAAFLVLILSVALCIVSCLVCRIKIKQRQYIADEETLAKSGAFTLSNPLVKDEGGYRLKGYIGERRGEREDMQDAHTIIDDFTPHFTSLPNNISRVAYYGVFDGHAGSRASTYTAEHLHLNIKTHIPKGSVQNLDREVKKCLLESFKRTDEEFLKKAADASPTWKDGSTVAALLVLEILCTLPISETAKAVLCRSSTDGKRTIIPLTKDHNPINFEERRRIEKAGGTVREGRVMGIVEVSRSIGDGRFKRCGIISVPDVLRCHLTHNDRFILVACDGLWKVFSTDEAAAFVTSVLEDPTIQLPDATEAETNF</sequence>
<feature type="disulfide bond" evidence="5">
    <location>
        <begin position="685"/>
        <end position="728"/>
    </location>
</feature>
<feature type="domain" description="PPM-type phosphatase" evidence="10">
    <location>
        <begin position="812"/>
        <end position="1069"/>
    </location>
</feature>
<keyword evidence="11" id="KW-0808">Transferase</keyword>
<feature type="compositionally biased region" description="Basic and acidic residues" evidence="7">
    <location>
        <begin position="252"/>
        <end position="298"/>
    </location>
</feature>
<comment type="caution">
    <text evidence="11">The sequence shown here is derived from an EMBL/GenBank/DDBJ whole genome shotgun (WGS) entry which is preliminary data.</text>
</comment>
<feature type="compositionally biased region" description="Basic and acidic residues" evidence="7">
    <location>
        <begin position="120"/>
        <end position="175"/>
    </location>
</feature>
<dbReference type="PROSITE" id="PS51746">
    <property type="entry name" value="PPM_2"/>
    <property type="match status" value="1"/>
</dbReference>
<dbReference type="InterPro" id="IPR015655">
    <property type="entry name" value="PP2C"/>
</dbReference>
<keyword evidence="11" id="KW-0418">Kinase</keyword>
<keyword evidence="12" id="KW-1185">Reference proteome</keyword>
<dbReference type="GO" id="GO:0016301">
    <property type="term" value="F:kinase activity"/>
    <property type="evidence" value="ECO:0007669"/>
    <property type="project" value="UniProtKB-KW"/>
</dbReference>
<dbReference type="SMART" id="SM00332">
    <property type="entry name" value="PP2Cc"/>
    <property type="match status" value="1"/>
</dbReference>
<dbReference type="PANTHER" id="PTHR13832">
    <property type="entry name" value="PROTEIN PHOSPHATASE 2C"/>
    <property type="match status" value="1"/>
</dbReference>
<dbReference type="Pfam" id="PF00481">
    <property type="entry name" value="PP2C"/>
    <property type="match status" value="1"/>
</dbReference>
<gene>
    <name evidence="11" type="ORF">GBAR_LOCUS27633</name>
</gene>
<dbReference type="SUPFAM" id="SSF81606">
    <property type="entry name" value="PP2C-like"/>
    <property type="match status" value="1"/>
</dbReference>
<dbReference type="Gene3D" id="3.60.40.10">
    <property type="entry name" value="PPM-type phosphatase domain"/>
    <property type="match status" value="1"/>
</dbReference>
<evidence type="ECO:0000256" key="5">
    <source>
        <dbReference type="PROSITE-ProRule" id="PRU00302"/>
    </source>
</evidence>
<dbReference type="EMBL" id="CASHTH010003850">
    <property type="protein sequence ID" value="CAI8050291.1"/>
    <property type="molecule type" value="Genomic_DNA"/>
</dbReference>
<dbReference type="Pfam" id="PF15295">
    <property type="entry name" value="CCDC50_N"/>
    <property type="match status" value="1"/>
</dbReference>
<evidence type="ECO:0000256" key="3">
    <source>
        <dbReference type="ARBA" id="ARBA00022912"/>
    </source>
</evidence>
<evidence type="ECO:0000313" key="12">
    <source>
        <dbReference type="Proteomes" id="UP001174909"/>
    </source>
</evidence>
<keyword evidence="4 5" id="KW-1015">Disulfide bond</keyword>
<feature type="domain" description="Sushi" evidence="9">
    <location>
        <begin position="683"/>
        <end position="742"/>
    </location>
</feature>
<keyword evidence="5" id="KW-0768">Sushi</keyword>
<evidence type="ECO:0000256" key="4">
    <source>
        <dbReference type="ARBA" id="ARBA00023157"/>
    </source>
</evidence>
<dbReference type="Proteomes" id="UP001174909">
    <property type="component" value="Unassembled WGS sequence"/>
</dbReference>
<comment type="similarity">
    <text evidence="6">Belongs to the PP2C family.</text>
</comment>
<dbReference type="PANTHER" id="PTHR13832:SF699">
    <property type="entry name" value="INTEGRIN-LINKED KINASE-ASSOCIATED SERINE_THREONINE PHOSPHATASE 2C"/>
    <property type="match status" value="1"/>
</dbReference>
<feature type="compositionally biased region" description="Low complexity" evidence="7">
    <location>
        <begin position="596"/>
        <end position="608"/>
    </location>
</feature>
<dbReference type="InterPro" id="IPR029311">
    <property type="entry name" value="CCDC50_N"/>
</dbReference>
<feature type="region of interest" description="Disordered" evidence="7">
    <location>
        <begin position="581"/>
        <end position="612"/>
    </location>
</feature>
<dbReference type="GO" id="GO:0046872">
    <property type="term" value="F:metal ion binding"/>
    <property type="evidence" value="ECO:0007669"/>
    <property type="project" value="UniProtKB-KW"/>
</dbReference>
<dbReference type="InterPro" id="IPR035976">
    <property type="entry name" value="Sushi/SCR/CCP_sf"/>
</dbReference>
<feature type="transmembrane region" description="Helical" evidence="8">
    <location>
        <begin position="757"/>
        <end position="778"/>
    </location>
</feature>
<feature type="compositionally biased region" description="Basic and acidic residues" evidence="7">
    <location>
        <begin position="209"/>
        <end position="219"/>
    </location>
</feature>
<keyword evidence="11" id="KW-0401">Integrin</keyword>
<feature type="compositionally biased region" description="Basic and acidic residues" evidence="7">
    <location>
        <begin position="491"/>
        <end position="504"/>
    </location>
</feature>
<protein>
    <submittedName>
        <fullName evidence="11">Integrin-linked kinase-associated serine/threonine phosphatase 2C</fullName>
    </submittedName>
</protein>
<dbReference type="GO" id="GO:0007229">
    <property type="term" value="P:integrin-mediated signaling pathway"/>
    <property type="evidence" value="ECO:0007669"/>
    <property type="project" value="UniProtKB-KW"/>
</dbReference>
<feature type="compositionally biased region" description="Basic and acidic residues" evidence="7">
    <location>
        <begin position="387"/>
        <end position="407"/>
    </location>
</feature>
<comment type="caution">
    <text evidence="5">Lacks conserved residue(s) required for the propagation of feature annotation.</text>
</comment>
<reference evidence="11" key="1">
    <citation type="submission" date="2023-03" db="EMBL/GenBank/DDBJ databases">
        <authorList>
            <person name="Steffen K."/>
            <person name="Cardenas P."/>
        </authorList>
    </citation>
    <scope>NUCLEOTIDE SEQUENCE</scope>
</reference>
<feature type="domain" description="Sushi" evidence="9">
    <location>
        <begin position="622"/>
        <end position="680"/>
    </location>
</feature>
<evidence type="ECO:0000259" key="10">
    <source>
        <dbReference type="PROSITE" id="PS51746"/>
    </source>
</evidence>
<dbReference type="SUPFAM" id="SSF57535">
    <property type="entry name" value="Complement control module/SCR domain"/>
    <property type="match status" value="3"/>
</dbReference>
<feature type="region of interest" description="Disordered" evidence="7">
    <location>
        <begin position="252"/>
        <end position="315"/>
    </location>
</feature>
<proteinExistence type="inferred from homology"/>